<dbReference type="FunFam" id="3.40.50.1820:FF:000051">
    <property type="entry name" value="(S)-hydroxynitrile lyase"/>
    <property type="match status" value="2"/>
</dbReference>
<dbReference type="OrthoDB" id="408373at2759"/>
<dbReference type="InterPro" id="IPR029058">
    <property type="entry name" value="AB_hydrolase_fold"/>
</dbReference>
<dbReference type="GO" id="GO:0080030">
    <property type="term" value="F:methyl indole-3-acetate esterase activity"/>
    <property type="evidence" value="ECO:0007669"/>
    <property type="project" value="TreeGrafter"/>
</dbReference>
<dbReference type="GO" id="GO:0009696">
    <property type="term" value="P:salicylic acid metabolic process"/>
    <property type="evidence" value="ECO:0007669"/>
    <property type="project" value="TreeGrafter"/>
</dbReference>
<feature type="domain" description="AB hydrolase-1" evidence="2">
    <location>
        <begin position="12"/>
        <end position="237"/>
    </location>
</feature>
<evidence type="ECO:0000256" key="1">
    <source>
        <dbReference type="ARBA" id="ARBA00022801"/>
    </source>
</evidence>
<proteinExistence type="predicted"/>
<dbReference type="InterPro" id="IPR000073">
    <property type="entry name" value="AB_hydrolase_1"/>
</dbReference>
<name>A0A5A7PS98_STRAF</name>
<dbReference type="Gene3D" id="3.40.50.1820">
    <property type="entry name" value="alpha/beta hydrolase"/>
    <property type="match status" value="2"/>
</dbReference>
<dbReference type="PANTHER" id="PTHR10992:SF1083">
    <property type="entry name" value="METHYLESTERASE 1"/>
    <property type="match status" value="1"/>
</dbReference>
<dbReference type="GO" id="GO:0080032">
    <property type="term" value="F:methyl jasmonate esterase activity"/>
    <property type="evidence" value="ECO:0007669"/>
    <property type="project" value="TreeGrafter"/>
</dbReference>
<dbReference type="Pfam" id="PF12697">
    <property type="entry name" value="Abhydrolase_6"/>
    <property type="match status" value="2"/>
</dbReference>
<sequence>MNENNSNDKKHFVLVHGFGHGAWCWYKLVNLLKQNNRHRVTALDLAGCGVHPSQLHQISSFSDYARPLMDFLSALPDDERVVLVGHSYGGISISVAAETFPGKVSLAVFFVKRTSDESSFMDCEFVFDPEFGDLPISAALRVDDMADTVYSHCQLEDVELAKMLLRPSLLFAKDLSNPGLLSQERYGKIKRCYVICEEDDVSSVEFQRQNIAENPPDVVVSIAEAGHMVMLTRPQELCHCLLDWSSSHRADMGIYFGAQPLGTSFGHEVKEVKEIKGADHMPMFTQPDALASSRLPRNMAECGTKASKYSIKQKVHLVLVHGACHGAWCWYKVKPLLEAAGHHATALDLAASGIDSRKLHELRGVADYTRPLLELLAEVSEKVVLVGHSLGGINLGLAMEMYPKKIVAAVFLTAFVPDIVHRPSYVLEQYNERTPAEEWLDTKFLQCGTSEEPLTSMFFGPQFVSNKLYNLSSPEDVALANMLLRPSSLFIEDLSKKGEFTKEGYGSVKRVFIVCGQDKAIPVNFQRWQIETIGVDKVMEIETADHMAMLSQPHKLCQCLLEIAECYA</sequence>
<dbReference type="GO" id="GO:0080031">
    <property type="term" value="F:methyl salicylate esterase activity"/>
    <property type="evidence" value="ECO:0007669"/>
    <property type="project" value="TreeGrafter"/>
</dbReference>
<reference evidence="4" key="1">
    <citation type="journal article" date="2019" name="Curr. Biol.">
        <title>Genome Sequence of Striga asiatica Provides Insight into the Evolution of Plant Parasitism.</title>
        <authorList>
            <person name="Yoshida S."/>
            <person name="Kim S."/>
            <person name="Wafula E.K."/>
            <person name="Tanskanen J."/>
            <person name="Kim Y.M."/>
            <person name="Honaas L."/>
            <person name="Yang Z."/>
            <person name="Spallek T."/>
            <person name="Conn C.E."/>
            <person name="Ichihashi Y."/>
            <person name="Cheong K."/>
            <person name="Cui S."/>
            <person name="Der J.P."/>
            <person name="Gundlach H."/>
            <person name="Jiao Y."/>
            <person name="Hori C."/>
            <person name="Ishida J.K."/>
            <person name="Kasahara H."/>
            <person name="Kiba T."/>
            <person name="Kim M.S."/>
            <person name="Koo N."/>
            <person name="Laohavisit A."/>
            <person name="Lee Y.H."/>
            <person name="Lumba S."/>
            <person name="McCourt P."/>
            <person name="Mortimer J.C."/>
            <person name="Mutuku J.M."/>
            <person name="Nomura T."/>
            <person name="Sasaki-Sekimoto Y."/>
            <person name="Seto Y."/>
            <person name="Wang Y."/>
            <person name="Wakatake T."/>
            <person name="Sakakibara H."/>
            <person name="Demura T."/>
            <person name="Yamaguchi S."/>
            <person name="Yoneyama K."/>
            <person name="Manabe R.I."/>
            <person name="Nelson D.C."/>
            <person name="Schulman A.H."/>
            <person name="Timko M.P."/>
            <person name="dePamphilis C.W."/>
            <person name="Choi D."/>
            <person name="Shirasu K."/>
        </authorList>
    </citation>
    <scope>NUCLEOTIDE SEQUENCE [LARGE SCALE GENOMIC DNA]</scope>
    <source>
        <strain evidence="4">cv. UVA1</strain>
    </source>
</reference>
<evidence type="ECO:0000259" key="2">
    <source>
        <dbReference type="Pfam" id="PF12697"/>
    </source>
</evidence>
<dbReference type="Proteomes" id="UP000325081">
    <property type="component" value="Unassembled WGS sequence"/>
</dbReference>
<accession>A0A5A7PS98</accession>
<dbReference type="SUPFAM" id="SSF53474">
    <property type="entry name" value="alpha/beta-Hydrolases"/>
    <property type="match status" value="2"/>
</dbReference>
<dbReference type="PANTHER" id="PTHR10992">
    <property type="entry name" value="METHYLESTERASE FAMILY MEMBER"/>
    <property type="match status" value="1"/>
</dbReference>
<gene>
    <name evidence="3" type="ORF">STAS_11982</name>
</gene>
<dbReference type="AlphaFoldDB" id="A0A5A7PS98"/>
<dbReference type="InterPro" id="IPR045889">
    <property type="entry name" value="MES/HNL"/>
</dbReference>
<dbReference type="GO" id="GO:0009694">
    <property type="term" value="P:jasmonic acid metabolic process"/>
    <property type="evidence" value="ECO:0007669"/>
    <property type="project" value="TreeGrafter"/>
</dbReference>
<comment type="caution">
    <text evidence="3">The sequence shown here is derived from an EMBL/GenBank/DDBJ whole genome shotgun (WGS) entry which is preliminary data.</text>
</comment>
<dbReference type="EMBL" id="BKCP01005006">
    <property type="protein sequence ID" value="GER35690.1"/>
    <property type="molecule type" value="Genomic_DNA"/>
</dbReference>
<organism evidence="3 4">
    <name type="scientific">Striga asiatica</name>
    <name type="common">Asiatic witchweed</name>
    <name type="synonym">Buchnera asiatica</name>
    <dbReference type="NCBI Taxonomy" id="4170"/>
    <lineage>
        <taxon>Eukaryota</taxon>
        <taxon>Viridiplantae</taxon>
        <taxon>Streptophyta</taxon>
        <taxon>Embryophyta</taxon>
        <taxon>Tracheophyta</taxon>
        <taxon>Spermatophyta</taxon>
        <taxon>Magnoliopsida</taxon>
        <taxon>eudicotyledons</taxon>
        <taxon>Gunneridae</taxon>
        <taxon>Pentapetalae</taxon>
        <taxon>asterids</taxon>
        <taxon>lamiids</taxon>
        <taxon>Lamiales</taxon>
        <taxon>Orobanchaceae</taxon>
        <taxon>Buchnereae</taxon>
        <taxon>Striga</taxon>
    </lineage>
</organism>
<keyword evidence="1" id="KW-0378">Hydrolase</keyword>
<evidence type="ECO:0000313" key="4">
    <source>
        <dbReference type="Proteomes" id="UP000325081"/>
    </source>
</evidence>
<feature type="domain" description="AB hydrolase-1" evidence="2">
    <location>
        <begin position="317"/>
        <end position="556"/>
    </location>
</feature>
<evidence type="ECO:0000313" key="3">
    <source>
        <dbReference type="EMBL" id="GER35690.1"/>
    </source>
</evidence>
<protein>
    <submittedName>
        <fullName evidence="3">Methyl esterase 1</fullName>
    </submittedName>
</protein>
<keyword evidence="4" id="KW-1185">Reference proteome</keyword>